<comment type="similarity">
    <text evidence="1">Belongs to the bacterial solute-binding protein 3 family.</text>
</comment>
<dbReference type="SUPFAM" id="SSF53850">
    <property type="entry name" value="Periplasmic binding protein-like II"/>
    <property type="match status" value="1"/>
</dbReference>
<proteinExistence type="inferred from homology"/>
<feature type="domain" description="Solute-binding protein family 3/N-terminal" evidence="4">
    <location>
        <begin position="25"/>
        <end position="256"/>
    </location>
</feature>
<evidence type="ECO:0000313" key="6">
    <source>
        <dbReference type="Proteomes" id="UP000023775"/>
    </source>
</evidence>
<accession>N9VJS0</accession>
<dbReference type="InterPro" id="IPR001638">
    <property type="entry name" value="Solute-binding_3/MltF_N"/>
</dbReference>
<dbReference type="RefSeq" id="WP_005354614.1">
    <property type="nucleotide sequence ID" value="NZ_APVG01000031.1"/>
</dbReference>
<dbReference type="OrthoDB" id="7304968at2"/>
<evidence type="ECO:0000313" key="5">
    <source>
        <dbReference type="EMBL" id="ENY71606.1"/>
    </source>
</evidence>
<dbReference type="Gene3D" id="3.40.190.10">
    <property type="entry name" value="Periplasmic binding protein-like II"/>
    <property type="match status" value="2"/>
</dbReference>
<dbReference type="Proteomes" id="UP000023775">
    <property type="component" value="Unassembled WGS sequence"/>
</dbReference>
<reference evidence="5 6" key="1">
    <citation type="journal article" date="2013" name="Genome Announc.">
        <title>Draft Genome Sequence of the Aeromonas diversa Type Strain.</title>
        <authorList>
            <person name="Farfan M."/>
            <person name="Spataro N."/>
            <person name="Sanglas A."/>
            <person name="Albarral V."/>
            <person name="Loren J.G."/>
            <person name="Bosch E."/>
            <person name="Fuste M.C."/>
        </authorList>
    </citation>
    <scope>NUCLEOTIDE SEQUENCE [LARGE SCALE GENOMIC DNA]</scope>
    <source>
        <strain evidence="5 6">2478-85</strain>
    </source>
</reference>
<dbReference type="PATRIC" id="fig|1268237.3.peg.2434"/>
<sequence length="275" mass="31598">MFRLLLLLSLLLPLQAHESAQPHPLLRVGWTNWYPYAYRSGESLTGLDVELTRLILEEAGFTPQFIEMPWARVLREVEFGSIDLGMSANQTEQRARYARFSLPYRSELTVLMIHRPQLPQWRHLKRLDDLIGRDDFLIGVLKGFDYGETFRPLLSDPRVQSQLQVRMRLEQLVRLLLSDRIQGAIMDPGTLIRLRHTALPLDELYPLMTPQITPVHLIMSLKKTDEIQKARIDASIRALLADKPRYQAILKRFGADLPLHAMSIGDAPPAHAANR</sequence>
<dbReference type="Pfam" id="PF00497">
    <property type="entry name" value="SBP_bac_3"/>
    <property type="match status" value="1"/>
</dbReference>
<name>N9VJS0_9GAMM</name>
<gene>
    <name evidence="5" type="ORF">G114_12343</name>
</gene>
<dbReference type="SMART" id="SM00062">
    <property type="entry name" value="PBPb"/>
    <property type="match status" value="1"/>
</dbReference>
<evidence type="ECO:0000259" key="4">
    <source>
        <dbReference type="SMART" id="SM00062"/>
    </source>
</evidence>
<comment type="caution">
    <text evidence="5">The sequence shown here is derived from an EMBL/GenBank/DDBJ whole genome shotgun (WGS) entry which is preliminary data.</text>
</comment>
<dbReference type="PANTHER" id="PTHR35936">
    <property type="entry name" value="MEMBRANE-BOUND LYTIC MUREIN TRANSGLYCOSYLASE F"/>
    <property type="match status" value="1"/>
</dbReference>
<feature type="signal peptide" evidence="3">
    <location>
        <begin position="1"/>
        <end position="18"/>
    </location>
</feature>
<dbReference type="eggNOG" id="COG0834">
    <property type="taxonomic scope" value="Bacteria"/>
</dbReference>
<keyword evidence="2 3" id="KW-0732">Signal</keyword>
<feature type="chain" id="PRO_5004155530" description="Solute-binding protein family 3/N-terminal domain-containing protein" evidence="3">
    <location>
        <begin position="19"/>
        <end position="275"/>
    </location>
</feature>
<evidence type="ECO:0000256" key="3">
    <source>
        <dbReference type="SAM" id="SignalP"/>
    </source>
</evidence>
<dbReference type="AlphaFoldDB" id="N9VJS0"/>
<organism evidence="5 6">
    <name type="scientific">Aeromonas diversa CDC 2478-85</name>
    <dbReference type="NCBI Taxonomy" id="1268237"/>
    <lineage>
        <taxon>Bacteria</taxon>
        <taxon>Pseudomonadati</taxon>
        <taxon>Pseudomonadota</taxon>
        <taxon>Gammaproteobacteria</taxon>
        <taxon>Aeromonadales</taxon>
        <taxon>Aeromonadaceae</taxon>
        <taxon>Aeromonas</taxon>
    </lineage>
</organism>
<dbReference type="EMBL" id="APVG01000031">
    <property type="protein sequence ID" value="ENY71606.1"/>
    <property type="molecule type" value="Genomic_DNA"/>
</dbReference>
<evidence type="ECO:0000256" key="2">
    <source>
        <dbReference type="ARBA" id="ARBA00022729"/>
    </source>
</evidence>
<evidence type="ECO:0000256" key="1">
    <source>
        <dbReference type="ARBA" id="ARBA00010333"/>
    </source>
</evidence>
<dbReference type="PANTHER" id="PTHR35936:SF35">
    <property type="entry name" value="L-CYSTINE-BINDING PROTEIN TCYJ"/>
    <property type="match status" value="1"/>
</dbReference>
<protein>
    <recommendedName>
        <fullName evidence="4">Solute-binding protein family 3/N-terminal domain-containing protein</fullName>
    </recommendedName>
</protein>
<keyword evidence="6" id="KW-1185">Reference proteome</keyword>